<keyword evidence="2" id="KW-0288">FMN</keyword>
<dbReference type="SMART" id="SM00065">
    <property type="entry name" value="GAF"/>
    <property type="match status" value="1"/>
</dbReference>
<name>A0A8J8TC96_9EURY</name>
<dbReference type="SUPFAM" id="SSF55874">
    <property type="entry name" value="ATPase domain of HSP90 chaperone/DNA topoisomerase II/histidine kinase"/>
    <property type="match status" value="1"/>
</dbReference>
<feature type="domain" description="PAS" evidence="5">
    <location>
        <begin position="396"/>
        <end position="441"/>
    </location>
</feature>
<keyword evidence="3" id="KW-0157">Chromophore</keyword>
<dbReference type="InterPro" id="IPR003594">
    <property type="entry name" value="HATPase_dom"/>
</dbReference>
<dbReference type="SUPFAM" id="SSF55781">
    <property type="entry name" value="GAF domain-like"/>
    <property type="match status" value="1"/>
</dbReference>
<evidence type="ECO:0000256" key="1">
    <source>
        <dbReference type="ARBA" id="ARBA00022630"/>
    </source>
</evidence>
<dbReference type="Pfam" id="PF01590">
    <property type="entry name" value="GAF"/>
    <property type="match status" value="1"/>
</dbReference>
<dbReference type="InterPro" id="IPR005467">
    <property type="entry name" value="His_kinase_dom"/>
</dbReference>
<dbReference type="NCBIfam" id="TIGR00229">
    <property type="entry name" value="sensory_box"/>
    <property type="match status" value="2"/>
</dbReference>
<gene>
    <name evidence="6" type="ORF">EGH24_07345</name>
</gene>
<dbReference type="PROSITE" id="PS50112">
    <property type="entry name" value="PAS"/>
    <property type="match status" value="2"/>
</dbReference>
<dbReference type="PANTHER" id="PTHR47429">
    <property type="entry name" value="PROTEIN TWIN LOV 1"/>
    <property type="match status" value="1"/>
</dbReference>
<dbReference type="GO" id="GO:0016772">
    <property type="term" value="F:transferase activity, transferring phosphorus-containing groups"/>
    <property type="evidence" value="ECO:0007669"/>
    <property type="project" value="InterPro"/>
</dbReference>
<dbReference type="RefSeq" id="WP_142979525.1">
    <property type="nucleotide sequence ID" value="NZ_RKLU01000003.1"/>
</dbReference>
<dbReference type="OrthoDB" id="230688at2157"/>
<dbReference type="Proteomes" id="UP000705823">
    <property type="component" value="Unassembled WGS sequence"/>
</dbReference>
<dbReference type="EMBL" id="RKLU01000003">
    <property type="protein sequence ID" value="TQQ80963.1"/>
    <property type="molecule type" value="Genomic_DNA"/>
</dbReference>
<dbReference type="Pfam" id="PF02518">
    <property type="entry name" value="HATPase_c"/>
    <property type="match status" value="1"/>
</dbReference>
<dbReference type="Gene3D" id="3.30.450.40">
    <property type="match status" value="1"/>
</dbReference>
<feature type="domain" description="PAS" evidence="5">
    <location>
        <begin position="511"/>
        <end position="584"/>
    </location>
</feature>
<evidence type="ECO:0000259" key="5">
    <source>
        <dbReference type="PROSITE" id="PS50112"/>
    </source>
</evidence>
<keyword evidence="7" id="KW-1185">Reference proteome</keyword>
<organism evidence="6 7">
    <name type="scientific">Halonotius terrestris</name>
    <dbReference type="NCBI Taxonomy" id="2487750"/>
    <lineage>
        <taxon>Archaea</taxon>
        <taxon>Methanobacteriati</taxon>
        <taxon>Methanobacteriota</taxon>
        <taxon>Stenosarchaea group</taxon>
        <taxon>Halobacteria</taxon>
        <taxon>Halobacteriales</taxon>
        <taxon>Haloferacaceae</taxon>
        <taxon>Halonotius</taxon>
    </lineage>
</organism>
<feature type="domain" description="Histidine kinase" evidence="4">
    <location>
        <begin position="184"/>
        <end position="382"/>
    </location>
</feature>
<dbReference type="SMART" id="SM00387">
    <property type="entry name" value="HATPase_c"/>
    <property type="match status" value="1"/>
</dbReference>
<comment type="caution">
    <text evidence="6">The sequence shown here is derived from an EMBL/GenBank/DDBJ whole genome shotgun (WGS) entry which is preliminary data.</text>
</comment>
<dbReference type="Pfam" id="PF13188">
    <property type="entry name" value="PAS_8"/>
    <property type="match status" value="1"/>
</dbReference>
<evidence type="ECO:0000256" key="2">
    <source>
        <dbReference type="ARBA" id="ARBA00022643"/>
    </source>
</evidence>
<dbReference type="PRINTS" id="PR00344">
    <property type="entry name" value="BCTRLSENSOR"/>
</dbReference>
<dbReference type="Gene3D" id="3.30.450.20">
    <property type="entry name" value="PAS domain"/>
    <property type="match status" value="2"/>
</dbReference>
<dbReference type="PROSITE" id="PS50109">
    <property type="entry name" value="HIS_KIN"/>
    <property type="match status" value="1"/>
</dbReference>
<dbReference type="AlphaFoldDB" id="A0A8J8TC96"/>
<sequence>MTDQPSPADARQQLYEIVREDVPFDEKARAALELGTRVLGVDNAHLSRVHEETNHWKAMVTTDTDDGLTPPELELDLRETYCRHAVDSRDQLALSDAAEEGYEDDPALDARGLSCYLGTPLVLDGEPRGMVCFVSAGPREEPFSDAETRFAEFLTRLLERELARDRVETELTNQSNLAAVLNRVLRHNLRNEMSVIRGFAQLMAEDSGEDYSETVLTHIDDLMALSEKARELERIITIDAERTVTDVVALVEAVAEAVAADYPNATITVEGDEVTTAILPTLERAIEELLENAAKHAGEAPTATVTVETVAEAVEVRISDDGPGLSKQEIEVLTCGEETPFTHGSGLGLWLARWIVTSHSGEIDATATADGTVMTVSIPRRPAVTVSRQPADVTRSRDQYHAAFTEAHDAMVVVNDDARILDANPAAGELFGLDAQALHGRGLPEFLPGECEIGETWETIQTPGTDRETVRLTAADGIDRIVEYAATTDIVPGQHLFVARDVTERVAREAELSRKTQAMDAAPIGIILTDPTDADNPIVYANEAFCELTGYAEREIIGRNCRFLQGEATKSERVERMGEAIENGEPVTVTLRNYRADGTPFWNHVTIAPVEAGDEELMVGFQEDVTDRIDRPLSPVEPSNRSE</sequence>
<dbReference type="InterPro" id="IPR000014">
    <property type="entry name" value="PAS"/>
</dbReference>
<dbReference type="InterPro" id="IPR036890">
    <property type="entry name" value="HATPase_C_sf"/>
</dbReference>
<keyword evidence="1" id="KW-0285">Flavoprotein</keyword>
<dbReference type="InterPro" id="IPR001610">
    <property type="entry name" value="PAC"/>
</dbReference>
<dbReference type="InterPro" id="IPR029016">
    <property type="entry name" value="GAF-like_dom_sf"/>
</dbReference>
<dbReference type="SMART" id="SM00091">
    <property type="entry name" value="PAS"/>
    <property type="match status" value="2"/>
</dbReference>
<dbReference type="Pfam" id="PF13426">
    <property type="entry name" value="PAS_9"/>
    <property type="match status" value="1"/>
</dbReference>
<dbReference type="InterPro" id="IPR035965">
    <property type="entry name" value="PAS-like_dom_sf"/>
</dbReference>
<dbReference type="SUPFAM" id="SSF55785">
    <property type="entry name" value="PYP-like sensor domain (PAS domain)"/>
    <property type="match status" value="2"/>
</dbReference>
<protein>
    <submittedName>
        <fullName evidence="6">PAS domain S-box protein</fullName>
    </submittedName>
</protein>
<dbReference type="InterPro" id="IPR004358">
    <property type="entry name" value="Sig_transdc_His_kin-like_C"/>
</dbReference>
<dbReference type="PANTHER" id="PTHR47429:SF2">
    <property type="entry name" value="PROTEIN TWIN LOV 1"/>
    <property type="match status" value="1"/>
</dbReference>
<reference evidence="6" key="1">
    <citation type="submission" date="2019-02" db="EMBL/GenBank/DDBJ databases">
        <title>Halonotius sp. a new haloarchaeum isolated from saline soil.</title>
        <authorList>
            <person name="Duran-Viseras A."/>
            <person name="Sanchez-Porro C."/>
            <person name="Ventosa A."/>
        </authorList>
    </citation>
    <scope>NUCLEOTIDE SEQUENCE</scope>
    <source>
        <strain evidence="6">F15B</strain>
    </source>
</reference>
<evidence type="ECO:0000256" key="3">
    <source>
        <dbReference type="ARBA" id="ARBA00022991"/>
    </source>
</evidence>
<evidence type="ECO:0000313" key="7">
    <source>
        <dbReference type="Proteomes" id="UP000705823"/>
    </source>
</evidence>
<dbReference type="SMART" id="SM00086">
    <property type="entry name" value="PAC"/>
    <property type="match status" value="1"/>
</dbReference>
<accession>A0A8J8TC96</accession>
<evidence type="ECO:0000259" key="4">
    <source>
        <dbReference type="PROSITE" id="PS50109"/>
    </source>
</evidence>
<dbReference type="CDD" id="cd00130">
    <property type="entry name" value="PAS"/>
    <property type="match status" value="2"/>
</dbReference>
<proteinExistence type="predicted"/>
<dbReference type="InterPro" id="IPR003018">
    <property type="entry name" value="GAF"/>
</dbReference>
<dbReference type="Gene3D" id="3.30.565.10">
    <property type="entry name" value="Histidine kinase-like ATPase, C-terminal domain"/>
    <property type="match status" value="1"/>
</dbReference>
<evidence type="ECO:0000313" key="6">
    <source>
        <dbReference type="EMBL" id="TQQ80963.1"/>
    </source>
</evidence>